<accession>A0A3M7SEK6</accession>
<dbReference type="EMBL" id="REGN01001516">
    <property type="protein sequence ID" value="RNA34202.1"/>
    <property type="molecule type" value="Genomic_DNA"/>
</dbReference>
<evidence type="ECO:0000313" key="1">
    <source>
        <dbReference type="EMBL" id="RNA34202.1"/>
    </source>
</evidence>
<proteinExistence type="predicted"/>
<comment type="caution">
    <text evidence="1">The sequence shown here is derived from an EMBL/GenBank/DDBJ whole genome shotgun (WGS) entry which is preliminary data.</text>
</comment>
<sequence length="96" mass="11748">MEKSNDNSHYEIIYTSLYSNKSNKYFLYWKEANLLNQQKNYSMFSKVFESWLMLVVKFKNFNSEKYLFKIFGFFLESIKKTRQDKKIYDATMQLIS</sequence>
<protein>
    <submittedName>
        <fullName evidence="1">Uncharacterized protein</fullName>
    </submittedName>
</protein>
<dbReference type="Proteomes" id="UP000276133">
    <property type="component" value="Unassembled WGS sequence"/>
</dbReference>
<keyword evidence="2" id="KW-1185">Reference proteome</keyword>
<organism evidence="1 2">
    <name type="scientific">Brachionus plicatilis</name>
    <name type="common">Marine rotifer</name>
    <name type="synonym">Brachionus muelleri</name>
    <dbReference type="NCBI Taxonomy" id="10195"/>
    <lineage>
        <taxon>Eukaryota</taxon>
        <taxon>Metazoa</taxon>
        <taxon>Spiralia</taxon>
        <taxon>Gnathifera</taxon>
        <taxon>Rotifera</taxon>
        <taxon>Eurotatoria</taxon>
        <taxon>Monogononta</taxon>
        <taxon>Pseudotrocha</taxon>
        <taxon>Ploima</taxon>
        <taxon>Brachionidae</taxon>
        <taxon>Brachionus</taxon>
    </lineage>
</organism>
<dbReference type="AlphaFoldDB" id="A0A3M7SEK6"/>
<gene>
    <name evidence="1" type="ORF">BpHYR1_002228</name>
</gene>
<reference evidence="1 2" key="1">
    <citation type="journal article" date="2018" name="Sci. Rep.">
        <title>Genomic signatures of local adaptation to the degree of environmental predictability in rotifers.</title>
        <authorList>
            <person name="Franch-Gras L."/>
            <person name="Hahn C."/>
            <person name="Garcia-Roger E.M."/>
            <person name="Carmona M.J."/>
            <person name="Serra M."/>
            <person name="Gomez A."/>
        </authorList>
    </citation>
    <scope>NUCLEOTIDE SEQUENCE [LARGE SCALE GENOMIC DNA]</scope>
    <source>
        <strain evidence="1">HYR1</strain>
    </source>
</reference>
<evidence type="ECO:0000313" key="2">
    <source>
        <dbReference type="Proteomes" id="UP000276133"/>
    </source>
</evidence>
<name>A0A3M7SEK6_BRAPC</name>